<dbReference type="InterPro" id="IPR036680">
    <property type="entry name" value="SPOR-like_sf"/>
</dbReference>
<dbReference type="Pfam" id="PF05036">
    <property type="entry name" value="SPOR"/>
    <property type="match status" value="1"/>
</dbReference>
<dbReference type="EMBL" id="BMGJ01000002">
    <property type="protein sequence ID" value="GGD55537.1"/>
    <property type="molecule type" value="Genomic_DNA"/>
</dbReference>
<dbReference type="Gene3D" id="3.30.70.1070">
    <property type="entry name" value="Sporulation related repeat"/>
    <property type="match status" value="1"/>
</dbReference>
<evidence type="ECO:0000259" key="2">
    <source>
        <dbReference type="PROSITE" id="PS51724"/>
    </source>
</evidence>
<evidence type="ECO:0000313" key="3">
    <source>
        <dbReference type="EMBL" id="GGD55537.1"/>
    </source>
</evidence>
<sequence length="223" mass="24993">MGSIVRLKRELSATVCFLLLLTGCQSTFKGDDQTLSLSSLTPAQQAELINLLQNQEENEALLESWKENRDGVERLLLIESELVLLMEQLDNLATEQSQRDAEPPEVKSAEPASSEVSSVVEQTKSNVGLSATEKRYALQLGAFSEPDSLLEHWQNLSNAHAVLVAEKEANYEIVRRNGANLYRLKIGVFASSDEAYTFCRKLQNLELKCILMQYNESDINQLK</sequence>
<accession>A0ABQ1R5F8</accession>
<reference evidence="4" key="1">
    <citation type="journal article" date="2019" name="Int. J. Syst. Evol. Microbiol.">
        <title>The Global Catalogue of Microorganisms (GCM) 10K type strain sequencing project: providing services to taxonomists for standard genome sequencing and annotation.</title>
        <authorList>
            <consortium name="The Broad Institute Genomics Platform"/>
            <consortium name="The Broad Institute Genome Sequencing Center for Infectious Disease"/>
            <person name="Wu L."/>
            <person name="Ma J."/>
        </authorList>
    </citation>
    <scope>NUCLEOTIDE SEQUENCE [LARGE SCALE GENOMIC DNA]</scope>
    <source>
        <strain evidence="4">CGMCC 1.12923</strain>
    </source>
</reference>
<keyword evidence="4" id="KW-1185">Reference proteome</keyword>
<dbReference type="RefSeq" id="WP_099036453.1">
    <property type="nucleotide sequence ID" value="NZ_BMGJ01000002.1"/>
</dbReference>
<dbReference type="PROSITE" id="PS51257">
    <property type="entry name" value="PROKAR_LIPOPROTEIN"/>
    <property type="match status" value="1"/>
</dbReference>
<feature type="domain" description="SPOR" evidence="2">
    <location>
        <begin position="130"/>
        <end position="214"/>
    </location>
</feature>
<dbReference type="InterPro" id="IPR007730">
    <property type="entry name" value="SPOR-like_dom"/>
</dbReference>
<evidence type="ECO:0000256" key="1">
    <source>
        <dbReference type="SAM" id="MobiDB-lite"/>
    </source>
</evidence>
<organism evidence="3 4">
    <name type="scientific">Lacimicrobium alkaliphilum</name>
    <dbReference type="NCBI Taxonomy" id="1526571"/>
    <lineage>
        <taxon>Bacteria</taxon>
        <taxon>Pseudomonadati</taxon>
        <taxon>Pseudomonadota</taxon>
        <taxon>Gammaproteobacteria</taxon>
        <taxon>Alteromonadales</taxon>
        <taxon>Alteromonadaceae</taxon>
        <taxon>Lacimicrobium</taxon>
    </lineage>
</organism>
<feature type="region of interest" description="Disordered" evidence="1">
    <location>
        <begin position="94"/>
        <end position="120"/>
    </location>
</feature>
<dbReference type="Proteomes" id="UP000614272">
    <property type="component" value="Unassembled WGS sequence"/>
</dbReference>
<comment type="caution">
    <text evidence="3">The sequence shown here is derived from an EMBL/GenBank/DDBJ whole genome shotgun (WGS) entry which is preliminary data.</text>
</comment>
<evidence type="ECO:0000313" key="4">
    <source>
        <dbReference type="Proteomes" id="UP000614272"/>
    </source>
</evidence>
<name>A0ABQ1R5F8_9ALTE</name>
<proteinExistence type="predicted"/>
<protein>
    <recommendedName>
        <fullName evidence="2">SPOR domain-containing protein</fullName>
    </recommendedName>
</protein>
<gene>
    <name evidence="3" type="ORF">GCM10011357_08940</name>
</gene>
<feature type="compositionally biased region" description="Basic and acidic residues" evidence="1">
    <location>
        <begin position="97"/>
        <end position="108"/>
    </location>
</feature>
<feature type="compositionally biased region" description="Low complexity" evidence="1">
    <location>
        <begin position="109"/>
        <end position="120"/>
    </location>
</feature>
<dbReference type="SUPFAM" id="SSF110997">
    <property type="entry name" value="Sporulation related repeat"/>
    <property type="match status" value="1"/>
</dbReference>
<dbReference type="PROSITE" id="PS51724">
    <property type="entry name" value="SPOR"/>
    <property type="match status" value="1"/>
</dbReference>